<dbReference type="Gene3D" id="1.10.730.10">
    <property type="entry name" value="Isoleucyl-tRNA Synthetase, Domain 1"/>
    <property type="match status" value="1"/>
</dbReference>
<evidence type="ECO:0000256" key="6">
    <source>
        <dbReference type="ARBA" id="ARBA00023146"/>
    </source>
</evidence>
<evidence type="ECO:0000256" key="1">
    <source>
        <dbReference type="ARBA" id="ARBA00013169"/>
    </source>
</evidence>
<feature type="domain" description="Valyl-tRNA synthetase tRNA-binding arm" evidence="11">
    <location>
        <begin position="303"/>
        <end position="367"/>
    </location>
</feature>
<organism evidence="12">
    <name type="scientific">freshwater metagenome</name>
    <dbReference type="NCBI Taxonomy" id="449393"/>
    <lineage>
        <taxon>unclassified sequences</taxon>
        <taxon>metagenomes</taxon>
        <taxon>ecological metagenomes</taxon>
    </lineage>
</organism>
<evidence type="ECO:0000256" key="2">
    <source>
        <dbReference type="ARBA" id="ARBA00022598"/>
    </source>
</evidence>
<dbReference type="GO" id="GO:0005829">
    <property type="term" value="C:cytosol"/>
    <property type="evidence" value="ECO:0007669"/>
    <property type="project" value="TreeGrafter"/>
</dbReference>
<dbReference type="InterPro" id="IPR019499">
    <property type="entry name" value="Val-tRNA_synth_tRNA-bd"/>
</dbReference>
<proteinExistence type="predicted"/>
<evidence type="ECO:0000256" key="8">
    <source>
        <dbReference type="ARBA" id="ARBA00047552"/>
    </source>
</evidence>
<dbReference type="CDD" id="cd07962">
    <property type="entry name" value="Anticodon_Ia_Val"/>
    <property type="match status" value="1"/>
</dbReference>
<dbReference type="InterPro" id="IPR013155">
    <property type="entry name" value="M/V/L/I-tRNA-synth_anticd-bd"/>
</dbReference>
<dbReference type="GO" id="GO:0004832">
    <property type="term" value="F:valine-tRNA ligase activity"/>
    <property type="evidence" value="ECO:0007669"/>
    <property type="project" value="UniProtKB-EC"/>
</dbReference>
<dbReference type="PANTHER" id="PTHR11946:SF93">
    <property type="entry name" value="VALINE--TRNA LIGASE, CHLOROPLASTIC_MITOCHONDRIAL 2"/>
    <property type="match status" value="1"/>
</dbReference>
<dbReference type="AlphaFoldDB" id="A0A6J6C1F3"/>
<dbReference type="GO" id="GO:0006438">
    <property type="term" value="P:valyl-tRNA aminoacylation"/>
    <property type="evidence" value="ECO:0007669"/>
    <property type="project" value="InterPro"/>
</dbReference>
<evidence type="ECO:0000259" key="11">
    <source>
        <dbReference type="Pfam" id="PF10458"/>
    </source>
</evidence>
<evidence type="ECO:0000256" key="4">
    <source>
        <dbReference type="ARBA" id="ARBA00022840"/>
    </source>
</evidence>
<dbReference type="PANTHER" id="PTHR11946">
    <property type="entry name" value="VALYL-TRNA SYNTHETASES"/>
    <property type="match status" value="1"/>
</dbReference>
<keyword evidence="2" id="KW-0436">Ligase</keyword>
<gene>
    <name evidence="12" type="ORF">UFOPK1505_00425</name>
</gene>
<dbReference type="SUPFAM" id="SSF47323">
    <property type="entry name" value="Anticodon-binding domain of a subclass of class I aminoacyl-tRNA synthetases"/>
    <property type="match status" value="1"/>
</dbReference>
<dbReference type="GO" id="GO:0005524">
    <property type="term" value="F:ATP binding"/>
    <property type="evidence" value="ECO:0007669"/>
    <property type="project" value="UniProtKB-KW"/>
</dbReference>
<dbReference type="Pfam" id="PF10458">
    <property type="entry name" value="Val_tRNA-synt_C"/>
    <property type="match status" value="1"/>
</dbReference>
<dbReference type="SUPFAM" id="SSF46589">
    <property type="entry name" value="tRNA-binding arm"/>
    <property type="match status" value="1"/>
</dbReference>
<evidence type="ECO:0000256" key="3">
    <source>
        <dbReference type="ARBA" id="ARBA00022741"/>
    </source>
</evidence>
<evidence type="ECO:0000259" key="10">
    <source>
        <dbReference type="Pfam" id="PF08264"/>
    </source>
</evidence>
<dbReference type="InterPro" id="IPR010978">
    <property type="entry name" value="tRNA-bd_arm"/>
</dbReference>
<evidence type="ECO:0000256" key="7">
    <source>
        <dbReference type="ARBA" id="ARBA00029936"/>
    </source>
</evidence>
<keyword evidence="4" id="KW-0067">ATP-binding</keyword>
<evidence type="ECO:0000256" key="5">
    <source>
        <dbReference type="ARBA" id="ARBA00022917"/>
    </source>
</evidence>
<feature type="domain" description="Methionyl/Valyl/Leucyl/Isoleucyl-tRNA synthetase anticodon-binding" evidence="10">
    <location>
        <begin position="111"/>
        <end position="252"/>
    </location>
</feature>
<evidence type="ECO:0000313" key="12">
    <source>
        <dbReference type="EMBL" id="CAB4544835.1"/>
    </source>
</evidence>
<name>A0A6J6C1F3_9ZZZZ</name>
<comment type="catalytic activity">
    <reaction evidence="8">
        <text>tRNA(Val) + L-valine + ATP = L-valyl-tRNA(Val) + AMP + diphosphate</text>
        <dbReference type="Rhea" id="RHEA:10704"/>
        <dbReference type="Rhea" id="RHEA-COMP:9672"/>
        <dbReference type="Rhea" id="RHEA-COMP:9708"/>
        <dbReference type="ChEBI" id="CHEBI:30616"/>
        <dbReference type="ChEBI" id="CHEBI:33019"/>
        <dbReference type="ChEBI" id="CHEBI:57762"/>
        <dbReference type="ChEBI" id="CHEBI:78442"/>
        <dbReference type="ChEBI" id="CHEBI:78537"/>
        <dbReference type="ChEBI" id="CHEBI:456215"/>
        <dbReference type="EC" id="6.1.1.9"/>
    </reaction>
</comment>
<protein>
    <recommendedName>
        <fullName evidence="1">valine--tRNA ligase</fullName>
        <ecNumber evidence="1">6.1.1.9</ecNumber>
    </recommendedName>
    <alternativeName>
        <fullName evidence="7">Valyl-tRNA synthetase</fullName>
    </alternativeName>
</protein>
<dbReference type="InterPro" id="IPR037118">
    <property type="entry name" value="Val-tRNA_synth_C_sf"/>
</dbReference>
<reference evidence="12" key="1">
    <citation type="submission" date="2020-05" db="EMBL/GenBank/DDBJ databases">
        <authorList>
            <person name="Chiriac C."/>
            <person name="Salcher M."/>
            <person name="Ghai R."/>
            <person name="Kavagutti S V."/>
        </authorList>
    </citation>
    <scope>NUCLEOTIDE SEQUENCE</scope>
</reference>
<dbReference type="InterPro" id="IPR033705">
    <property type="entry name" value="Anticodon_Ia_Val"/>
</dbReference>
<dbReference type="Pfam" id="PF08264">
    <property type="entry name" value="Anticodon_1"/>
    <property type="match status" value="1"/>
</dbReference>
<sequence length="369" mass="41350">MMGLFAMDGKAPFNVIALHGLVRDQFGKKMSKSRGNTVDPIEFMDKYGSDALRFTLARGANPGTDQALAEDWIAGSRNFATKLWNATRFAMLNGASVVGELPARSDLNAIDNWILTRLDQVIASADELFEKFEFAKACELIYHFTWDDLCDWYLELSKATFAGNNAAKSQRVLGEVLDQILRLMHPVMPFITEELWCNLTGGSSLMIADWPKSELSSQDQASVELVNKMQEIVTEIRRFRNDQGIKSTAKISAKFTHLDKVGLAEYEASLRHILKCDDKSSNFTAKTQIGQVIVEFDLTGAIDLVAERSRLTKDLQAAKKDRDTAKIKLDNEGFMAKAPMEVVSEIRLRLTQTSEDIERLTALLEKLPK</sequence>
<dbReference type="Pfam" id="PF00133">
    <property type="entry name" value="tRNA-synt_1"/>
    <property type="match status" value="1"/>
</dbReference>
<dbReference type="InterPro" id="IPR002303">
    <property type="entry name" value="Valyl-tRNA_ligase"/>
</dbReference>
<keyword evidence="3" id="KW-0547">Nucleotide-binding</keyword>
<keyword evidence="6" id="KW-0030">Aminoacyl-tRNA synthetase</keyword>
<dbReference type="Gene3D" id="1.10.287.380">
    <property type="entry name" value="Valyl-tRNA synthetase, C-terminal domain"/>
    <property type="match status" value="1"/>
</dbReference>
<feature type="domain" description="Aminoacyl-tRNA synthetase class Ia" evidence="9">
    <location>
        <begin position="5"/>
        <end position="66"/>
    </location>
</feature>
<dbReference type="SUPFAM" id="SSF52374">
    <property type="entry name" value="Nucleotidylyl transferase"/>
    <property type="match status" value="1"/>
</dbReference>
<dbReference type="EMBL" id="CAEZSS010000060">
    <property type="protein sequence ID" value="CAB4544835.1"/>
    <property type="molecule type" value="Genomic_DNA"/>
</dbReference>
<keyword evidence="5" id="KW-0648">Protein biosynthesis</keyword>
<dbReference type="InterPro" id="IPR002300">
    <property type="entry name" value="aa-tRNA-synth_Ia"/>
</dbReference>
<dbReference type="EC" id="6.1.1.9" evidence="1"/>
<accession>A0A6J6C1F3</accession>
<evidence type="ECO:0000259" key="9">
    <source>
        <dbReference type="Pfam" id="PF00133"/>
    </source>
</evidence>
<dbReference type="InterPro" id="IPR009080">
    <property type="entry name" value="tRNAsynth_Ia_anticodon-bd"/>
</dbReference>